<evidence type="ECO:0000313" key="2">
    <source>
        <dbReference type="Proteomes" id="UP000017133"/>
    </source>
</evidence>
<name>U7QYT8_PHOTE</name>
<gene>
    <name evidence="1" type="ORF">O185_18775</name>
</gene>
<proteinExistence type="predicted"/>
<dbReference type="EMBL" id="AXDT01000190">
    <property type="protein sequence ID" value="ERT11566.1"/>
    <property type="molecule type" value="Genomic_DNA"/>
</dbReference>
<keyword evidence="2" id="KW-1185">Reference proteome</keyword>
<evidence type="ECO:0000313" key="1">
    <source>
        <dbReference type="EMBL" id="ERT11566.1"/>
    </source>
</evidence>
<organism evidence="1 2">
    <name type="scientific">Photorhabdus temperata J3</name>
    <dbReference type="NCBI Taxonomy" id="1389415"/>
    <lineage>
        <taxon>Bacteria</taxon>
        <taxon>Pseudomonadati</taxon>
        <taxon>Pseudomonadota</taxon>
        <taxon>Gammaproteobacteria</taxon>
        <taxon>Enterobacterales</taxon>
        <taxon>Morganellaceae</taxon>
        <taxon>Photorhabdus</taxon>
    </lineage>
</organism>
<dbReference type="Proteomes" id="UP000017133">
    <property type="component" value="Unassembled WGS sequence"/>
</dbReference>
<comment type="caution">
    <text evidence="1">The sequence shown here is derived from an EMBL/GenBank/DDBJ whole genome shotgun (WGS) entry which is preliminary data.</text>
</comment>
<reference evidence="1 2" key="1">
    <citation type="submission" date="2013-10" db="EMBL/GenBank/DDBJ databases">
        <title>Whole Genome Shotgun Sequence of Photorhabdus temperata J3.</title>
        <authorList>
            <person name="Park G.-S."/>
            <person name="Hong S.-J."/>
            <person name="Shin J.-H."/>
        </authorList>
    </citation>
    <scope>NUCLEOTIDE SEQUENCE [LARGE SCALE GENOMIC DNA]</scope>
    <source>
        <strain evidence="1 2">J3</strain>
    </source>
</reference>
<accession>U7QYT8</accession>
<dbReference type="PATRIC" id="fig|1389415.4.peg.3750"/>
<dbReference type="AlphaFoldDB" id="U7QYT8"/>
<sequence>MAKVTAANTVFVVPEMISKSIKMAKDFIFSYKIKLPRNYKFK</sequence>
<protein>
    <submittedName>
        <fullName evidence="1">Uncharacterized protein</fullName>
    </submittedName>
</protein>